<keyword evidence="2" id="KW-1185">Reference proteome</keyword>
<reference evidence="1" key="1">
    <citation type="submission" date="2020-12" db="EMBL/GenBank/DDBJ databases">
        <title>WGS assembly of Carya illinoinensis cv. Pawnee.</title>
        <authorList>
            <person name="Platts A."/>
            <person name="Shu S."/>
            <person name="Wright S."/>
            <person name="Barry K."/>
            <person name="Edger P."/>
            <person name="Pires J.C."/>
            <person name="Schmutz J."/>
        </authorList>
    </citation>
    <scope>NUCLEOTIDE SEQUENCE</scope>
    <source>
        <tissue evidence="1">Leaf</tissue>
    </source>
</reference>
<evidence type="ECO:0000313" key="2">
    <source>
        <dbReference type="Proteomes" id="UP000811609"/>
    </source>
</evidence>
<protein>
    <submittedName>
        <fullName evidence="1">Uncharacterized protein</fullName>
    </submittedName>
</protein>
<dbReference type="Proteomes" id="UP000811609">
    <property type="component" value="Chromosome 9"/>
</dbReference>
<comment type="caution">
    <text evidence="1">The sequence shown here is derived from an EMBL/GenBank/DDBJ whole genome shotgun (WGS) entry which is preliminary data.</text>
</comment>
<dbReference type="AlphaFoldDB" id="A0A8T1PDA6"/>
<organism evidence="1 2">
    <name type="scientific">Carya illinoinensis</name>
    <name type="common">Pecan</name>
    <dbReference type="NCBI Taxonomy" id="32201"/>
    <lineage>
        <taxon>Eukaryota</taxon>
        <taxon>Viridiplantae</taxon>
        <taxon>Streptophyta</taxon>
        <taxon>Embryophyta</taxon>
        <taxon>Tracheophyta</taxon>
        <taxon>Spermatophyta</taxon>
        <taxon>Magnoliopsida</taxon>
        <taxon>eudicotyledons</taxon>
        <taxon>Gunneridae</taxon>
        <taxon>Pentapetalae</taxon>
        <taxon>rosids</taxon>
        <taxon>fabids</taxon>
        <taxon>Fagales</taxon>
        <taxon>Juglandaceae</taxon>
        <taxon>Carya</taxon>
    </lineage>
</organism>
<dbReference type="EMBL" id="CM031817">
    <property type="protein sequence ID" value="KAG6640775.1"/>
    <property type="molecule type" value="Genomic_DNA"/>
</dbReference>
<name>A0A8T1PDA6_CARIL</name>
<sequence>MSVKGRLCVFWEIVNTEENGGCFLRGENQLEEKLYRFFLFFREIVNAEENDGCFLSGENQRINSYCFKCRSLQQFFVFEWLFMLIKTRTLSFFSTGYCSTFFCFRIYY</sequence>
<evidence type="ECO:0000313" key="1">
    <source>
        <dbReference type="EMBL" id="KAG6640775.1"/>
    </source>
</evidence>
<accession>A0A8T1PDA6</accession>
<gene>
    <name evidence="1" type="ORF">CIPAW_09G026900</name>
</gene>
<proteinExistence type="predicted"/>